<protein>
    <submittedName>
        <fullName evidence="2">DUF4136 domain-containing protein</fullName>
    </submittedName>
</protein>
<sequence length="175" mass="19184">MRHLHLIVLAAFSLASCKVSDSVTSDVRKNSEPILVHDLVSKSENLVGKSTFKVIAQTNASKDIVQLNRVFEKKLIQNGFSKVEENPELLIQSVVASVNFEQELVGTGGGVSPERVNSYDYKKSGQYGKVIFLIQDAKTNEVLWMGTGTGVLTANEILNSKEIKSTLDQLMANSK</sequence>
<dbReference type="EMBL" id="SMUW01000035">
    <property type="protein sequence ID" value="TDK43368.1"/>
    <property type="molecule type" value="Genomic_DNA"/>
</dbReference>
<name>A0A4R5UVS8_9BACT</name>
<feature type="domain" description="DUF4136" evidence="1">
    <location>
        <begin position="50"/>
        <end position="173"/>
    </location>
</feature>
<evidence type="ECO:0000259" key="1">
    <source>
        <dbReference type="Pfam" id="PF13590"/>
    </source>
</evidence>
<dbReference type="InterPro" id="IPR025411">
    <property type="entry name" value="DUF4136"/>
</dbReference>
<dbReference type="RefSeq" id="WP_133391083.1">
    <property type="nucleotide sequence ID" value="NZ_SMUW01000035.1"/>
</dbReference>
<dbReference type="Gene3D" id="3.30.160.670">
    <property type="match status" value="1"/>
</dbReference>
<proteinExistence type="predicted"/>
<dbReference type="Pfam" id="PF13590">
    <property type="entry name" value="DUF4136"/>
    <property type="match status" value="1"/>
</dbReference>
<keyword evidence="3" id="KW-1185">Reference proteome</keyword>
<evidence type="ECO:0000313" key="2">
    <source>
        <dbReference type="EMBL" id="TDK43368.1"/>
    </source>
</evidence>
<evidence type="ECO:0000313" key="3">
    <source>
        <dbReference type="Proteomes" id="UP000295438"/>
    </source>
</evidence>
<organism evidence="2 3">
    <name type="scientific">Algoriphagus formosus</name>
    <dbReference type="NCBI Taxonomy" id="2007308"/>
    <lineage>
        <taxon>Bacteria</taxon>
        <taxon>Pseudomonadati</taxon>
        <taxon>Bacteroidota</taxon>
        <taxon>Cytophagia</taxon>
        <taxon>Cytophagales</taxon>
        <taxon>Cyclobacteriaceae</taxon>
        <taxon>Algoriphagus</taxon>
    </lineage>
</organism>
<gene>
    <name evidence="2" type="ORF">E1898_12215</name>
</gene>
<dbReference type="AlphaFoldDB" id="A0A4R5UVS8"/>
<dbReference type="PROSITE" id="PS51257">
    <property type="entry name" value="PROKAR_LIPOPROTEIN"/>
    <property type="match status" value="1"/>
</dbReference>
<dbReference type="Proteomes" id="UP000295438">
    <property type="component" value="Unassembled WGS sequence"/>
</dbReference>
<accession>A0A4R5UVS8</accession>
<comment type="caution">
    <text evidence="2">The sequence shown here is derived from an EMBL/GenBank/DDBJ whole genome shotgun (WGS) entry which is preliminary data.</text>
</comment>
<reference evidence="2 3" key="1">
    <citation type="submission" date="2019-03" db="EMBL/GenBank/DDBJ databases">
        <title>Algoriphagus aquimaris sp. nov., isolated form marine sediment in Pohang, Korea.</title>
        <authorList>
            <person name="Kim J."/>
            <person name="Yoon S.-H."/>
            <person name="Lee S.-S."/>
        </authorList>
    </citation>
    <scope>NUCLEOTIDE SEQUENCE [LARGE SCALE GENOMIC DNA]</scope>
    <source>
        <strain evidence="2 3">F21</strain>
    </source>
</reference>